<dbReference type="GO" id="GO:0005886">
    <property type="term" value="C:plasma membrane"/>
    <property type="evidence" value="ECO:0007669"/>
    <property type="project" value="UniProtKB-SubCell"/>
</dbReference>
<feature type="transmembrane region" description="Helical" evidence="7">
    <location>
        <begin position="30"/>
        <end position="50"/>
    </location>
</feature>
<comment type="caution">
    <text evidence="8">The sequence shown here is derived from an EMBL/GenBank/DDBJ whole genome shotgun (WGS) entry which is preliminary data.</text>
</comment>
<dbReference type="Pfam" id="PF04226">
    <property type="entry name" value="Transgly_assoc"/>
    <property type="match status" value="1"/>
</dbReference>
<evidence type="ECO:0000256" key="7">
    <source>
        <dbReference type="SAM" id="Phobius"/>
    </source>
</evidence>
<evidence type="ECO:0000256" key="3">
    <source>
        <dbReference type="ARBA" id="ARBA00022475"/>
    </source>
</evidence>
<dbReference type="PANTHER" id="PTHR33884:SF3">
    <property type="entry name" value="UPF0410 PROTEIN YMGE"/>
    <property type="match status" value="1"/>
</dbReference>
<evidence type="ECO:0000313" key="8">
    <source>
        <dbReference type="EMBL" id="EJF46420.1"/>
    </source>
</evidence>
<proteinExistence type="inferred from homology"/>
<dbReference type="eggNOG" id="COG2261">
    <property type="taxonomic scope" value="Bacteria"/>
</dbReference>
<organism evidence="8 9">
    <name type="scientific">Actinomyces massiliensis F0489</name>
    <dbReference type="NCBI Taxonomy" id="1125718"/>
    <lineage>
        <taxon>Bacteria</taxon>
        <taxon>Bacillati</taxon>
        <taxon>Actinomycetota</taxon>
        <taxon>Actinomycetes</taxon>
        <taxon>Actinomycetales</taxon>
        <taxon>Actinomycetaceae</taxon>
        <taxon>Actinomyces</taxon>
    </lineage>
</organism>
<dbReference type="OrthoDB" id="5197368at2"/>
<keyword evidence="6 7" id="KW-0472">Membrane</keyword>
<evidence type="ECO:0000256" key="6">
    <source>
        <dbReference type="ARBA" id="ARBA00023136"/>
    </source>
</evidence>
<comment type="similarity">
    <text evidence="2">Belongs to the UPF0410 family.</text>
</comment>
<keyword evidence="3" id="KW-1003">Cell membrane</keyword>
<protein>
    <submittedName>
        <fullName evidence="8">Transglycosylase associated protein</fullName>
    </submittedName>
</protein>
<dbReference type="Proteomes" id="UP000002941">
    <property type="component" value="Unassembled WGS sequence"/>
</dbReference>
<comment type="subcellular location">
    <subcellularLocation>
        <location evidence="1">Cell membrane</location>
        <topology evidence="1">Multi-pass membrane protein</topology>
    </subcellularLocation>
</comment>
<dbReference type="AlphaFoldDB" id="J1HKF0"/>
<keyword evidence="5 7" id="KW-1133">Transmembrane helix</keyword>
<evidence type="ECO:0000256" key="5">
    <source>
        <dbReference type="ARBA" id="ARBA00022989"/>
    </source>
</evidence>
<dbReference type="PATRIC" id="fig|1125718.3.peg.904"/>
<evidence type="ECO:0000256" key="1">
    <source>
        <dbReference type="ARBA" id="ARBA00004651"/>
    </source>
</evidence>
<dbReference type="PANTHER" id="PTHR33884">
    <property type="entry name" value="UPF0410 PROTEIN YMGE"/>
    <property type="match status" value="1"/>
</dbReference>
<evidence type="ECO:0000313" key="9">
    <source>
        <dbReference type="Proteomes" id="UP000002941"/>
    </source>
</evidence>
<sequence length="85" mass="8966">MIVQIISMIIVGGIVGALARLFLKGDQQISIVWTVVLGAGGAAIGAWLAGLFGVASTAGIDWIRWIFSVIAAMILINIFIAVKRK</sequence>
<evidence type="ECO:0000256" key="4">
    <source>
        <dbReference type="ARBA" id="ARBA00022692"/>
    </source>
</evidence>
<reference evidence="8 9" key="1">
    <citation type="submission" date="2012-05" db="EMBL/GenBank/DDBJ databases">
        <authorList>
            <person name="Harkins D.M."/>
            <person name="Madupu R."/>
            <person name="Durkin A.S."/>
            <person name="Torralba M."/>
            <person name="Methe B."/>
            <person name="Sutton G.G."/>
            <person name="Nelson K.E."/>
        </authorList>
    </citation>
    <scope>NUCLEOTIDE SEQUENCE [LARGE SCALE GENOMIC DNA]</scope>
    <source>
        <strain evidence="8 9">F0489</strain>
    </source>
</reference>
<keyword evidence="9" id="KW-1185">Reference proteome</keyword>
<feature type="transmembrane region" description="Helical" evidence="7">
    <location>
        <begin position="62"/>
        <end position="82"/>
    </location>
</feature>
<dbReference type="InterPro" id="IPR007341">
    <property type="entry name" value="Transgly_assoc"/>
</dbReference>
<name>J1HKF0_9ACTO</name>
<accession>J1HKF0</accession>
<dbReference type="RefSeq" id="WP_008730679.1">
    <property type="nucleotide sequence ID" value="NZ_AKFT01000064.1"/>
</dbReference>
<feature type="transmembrane region" description="Helical" evidence="7">
    <location>
        <begin position="6"/>
        <end position="23"/>
    </location>
</feature>
<gene>
    <name evidence="8" type="ORF">HMPREF1318_2632</name>
</gene>
<dbReference type="EMBL" id="AKFT01000064">
    <property type="protein sequence ID" value="EJF46420.1"/>
    <property type="molecule type" value="Genomic_DNA"/>
</dbReference>
<keyword evidence="4 7" id="KW-0812">Transmembrane</keyword>
<evidence type="ECO:0000256" key="2">
    <source>
        <dbReference type="ARBA" id="ARBA00011006"/>
    </source>
</evidence>